<dbReference type="OrthoDB" id="8068875at2759"/>
<gene>
    <name evidence="7" type="ORF">BCR35DRAFT_328705</name>
</gene>
<comment type="caution">
    <text evidence="7">The sequence shown here is derived from an EMBL/GenBank/DDBJ whole genome shotgun (WGS) entry which is preliminary data.</text>
</comment>
<protein>
    <recommendedName>
        <fullName evidence="2">HECT-type E3 ubiquitin transferase</fullName>
        <ecNumber evidence="2">2.3.2.26</ecNumber>
    </recommendedName>
</protein>
<evidence type="ECO:0000256" key="4">
    <source>
        <dbReference type="ARBA" id="ARBA00022786"/>
    </source>
</evidence>
<evidence type="ECO:0000256" key="2">
    <source>
        <dbReference type="ARBA" id="ARBA00012485"/>
    </source>
</evidence>
<feature type="domain" description="HECT" evidence="6">
    <location>
        <begin position="1"/>
        <end position="268"/>
    </location>
</feature>
<keyword evidence="8" id="KW-1185">Reference proteome</keyword>
<evidence type="ECO:0000256" key="5">
    <source>
        <dbReference type="PROSITE-ProRule" id="PRU00104"/>
    </source>
</evidence>
<dbReference type="EC" id="2.3.2.26" evidence="2"/>
<dbReference type="InParanoid" id="A0A1Y2G2M3"/>
<dbReference type="SMART" id="SM00119">
    <property type="entry name" value="HECTc"/>
    <property type="match status" value="1"/>
</dbReference>
<name>A0A1Y2G2M3_9BASI</name>
<dbReference type="Gene3D" id="3.30.2410.10">
    <property type="entry name" value="Hect, E3 ligase catalytic domain"/>
    <property type="match status" value="1"/>
</dbReference>
<dbReference type="InterPro" id="IPR035983">
    <property type="entry name" value="Hect_E3_ubiquitin_ligase"/>
</dbReference>
<dbReference type="InterPro" id="IPR044611">
    <property type="entry name" value="E3A/B/C-like"/>
</dbReference>
<organism evidence="7 8">
    <name type="scientific">Leucosporidium creatinivorum</name>
    <dbReference type="NCBI Taxonomy" id="106004"/>
    <lineage>
        <taxon>Eukaryota</taxon>
        <taxon>Fungi</taxon>
        <taxon>Dikarya</taxon>
        <taxon>Basidiomycota</taxon>
        <taxon>Pucciniomycotina</taxon>
        <taxon>Microbotryomycetes</taxon>
        <taxon>Leucosporidiales</taxon>
        <taxon>Leucosporidium</taxon>
    </lineage>
</organism>
<feature type="active site" description="Glycyl thioester intermediate" evidence="5">
    <location>
        <position position="236"/>
    </location>
</feature>
<keyword evidence="3" id="KW-0808">Transferase</keyword>
<dbReference type="GO" id="GO:0000209">
    <property type="term" value="P:protein polyubiquitination"/>
    <property type="evidence" value="ECO:0007669"/>
    <property type="project" value="InterPro"/>
</dbReference>
<feature type="non-terminal residue" evidence="7">
    <location>
        <position position="1"/>
    </location>
</feature>
<evidence type="ECO:0000259" key="6">
    <source>
        <dbReference type="PROSITE" id="PS50237"/>
    </source>
</evidence>
<dbReference type="STRING" id="106004.A0A1Y2G2M3"/>
<dbReference type="GO" id="GO:0061630">
    <property type="term" value="F:ubiquitin protein ligase activity"/>
    <property type="evidence" value="ECO:0007669"/>
    <property type="project" value="UniProtKB-EC"/>
</dbReference>
<dbReference type="FunFam" id="3.30.2410.10:FF:000003">
    <property type="entry name" value="probable E3 ubiquitin-protein ligase HERC4 isoform X1"/>
    <property type="match status" value="1"/>
</dbReference>
<dbReference type="EMBL" id="MCGR01000004">
    <property type="protein sequence ID" value="ORY90057.1"/>
    <property type="molecule type" value="Genomic_DNA"/>
</dbReference>
<dbReference type="Proteomes" id="UP000193467">
    <property type="component" value="Unassembled WGS sequence"/>
</dbReference>
<dbReference type="AlphaFoldDB" id="A0A1Y2G2M3"/>
<dbReference type="Gene3D" id="3.90.1750.10">
    <property type="entry name" value="Hect, E3 ligase catalytic domains"/>
    <property type="match status" value="1"/>
</dbReference>
<evidence type="ECO:0000313" key="8">
    <source>
        <dbReference type="Proteomes" id="UP000193467"/>
    </source>
</evidence>
<evidence type="ECO:0000256" key="1">
    <source>
        <dbReference type="ARBA" id="ARBA00000885"/>
    </source>
</evidence>
<keyword evidence="4 5" id="KW-0833">Ubl conjugation pathway</keyword>
<comment type="catalytic activity">
    <reaction evidence="1">
        <text>S-ubiquitinyl-[E2 ubiquitin-conjugating enzyme]-L-cysteine + [acceptor protein]-L-lysine = [E2 ubiquitin-conjugating enzyme]-L-cysteine + N(6)-ubiquitinyl-[acceptor protein]-L-lysine.</text>
        <dbReference type="EC" id="2.3.2.26"/>
    </reaction>
</comment>
<dbReference type="PANTHER" id="PTHR45700:SF8">
    <property type="entry name" value="HECT-TYPE E3 UBIQUITIN TRANSFERASE"/>
    <property type="match status" value="1"/>
</dbReference>
<dbReference type="InterPro" id="IPR000569">
    <property type="entry name" value="HECT_dom"/>
</dbReference>
<evidence type="ECO:0000313" key="7">
    <source>
        <dbReference type="EMBL" id="ORY90057.1"/>
    </source>
</evidence>
<dbReference type="Pfam" id="PF00632">
    <property type="entry name" value="HECT"/>
    <property type="match status" value="1"/>
</dbReference>
<accession>A0A1Y2G2M3</accession>
<reference evidence="7 8" key="1">
    <citation type="submission" date="2016-07" db="EMBL/GenBank/DDBJ databases">
        <title>Pervasive Adenine N6-methylation of Active Genes in Fungi.</title>
        <authorList>
            <consortium name="DOE Joint Genome Institute"/>
            <person name="Mondo S.J."/>
            <person name="Dannebaum R.O."/>
            <person name="Kuo R.C."/>
            <person name="Labutti K."/>
            <person name="Haridas S."/>
            <person name="Kuo A."/>
            <person name="Salamov A."/>
            <person name="Ahrendt S.R."/>
            <person name="Lipzen A."/>
            <person name="Sullivan W."/>
            <person name="Andreopoulos W.B."/>
            <person name="Clum A."/>
            <person name="Lindquist E."/>
            <person name="Daum C."/>
            <person name="Ramamoorthy G.K."/>
            <person name="Gryganskyi A."/>
            <person name="Culley D."/>
            <person name="Magnuson J.K."/>
            <person name="James T.Y."/>
            <person name="O'Malley M.A."/>
            <person name="Stajich J.E."/>
            <person name="Spatafora J.W."/>
            <person name="Visel A."/>
            <person name="Grigoriev I.V."/>
        </authorList>
    </citation>
    <scope>NUCLEOTIDE SEQUENCE [LARGE SCALE GENOMIC DNA]</scope>
    <source>
        <strain evidence="7 8">62-1032</strain>
    </source>
</reference>
<evidence type="ECO:0000256" key="3">
    <source>
        <dbReference type="ARBA" id="ARBA00022679"/>
    </source>
</evidence>
<dbReference type="PANTHER" id="PTHR45700">
    <property type="entry name" value="UBIQUITIN-PROTEIN LIGASE E3C"/>
    <property type="match status" value="1"/>
</dbReference>
<proteinExistence type="predicted"/>
<sequence length="268" mass="30212">EFYLVGVVVGLACYNAATLDVPLPQAVYKKLLHEPVTLADLAVFRPALARGLRLLLEYEEMEEGGTVEDVFCRTFVGEIEEWGEVREVELMEGGAERVVTRENREEFVRLYTSFHLESSISSQFSAFSAGFTEVTSGNSLSLFKGEELELLVRGSDEQLDVEQLKGVTVYQGWSEEDETVQLFWHVFTLFPPTSQRLLLSFITGSDRIPATGSSALTLKITNMGPDSGRWPTSHTCFNEICLYRYRSEERMRSMLEGAMRESEGFGLK</sequence>
<dbReference type="SUPFAM" id="SSF56204">
    <property type="entry name" value="Hect, E3 ligase catalytic domain"/>
    <property type="match status" value="1"/>
</dbReference>
<dbReference type="Gene3D" id="3.30.2160.10">
    <property type="entry name" value="Hect, E3 ligase catalytic domain"/>
    <property type="match status" value="1"/>
</dbReference>
<dbReference type="PROSITE" id="PS50237">
    <property type="entry name" value="HECT"/>
    <property type="match status" value="1"/>
</dbReference>